<protein>
    <recommendedName>
        <fullName evidence="3">PEP-CTERM sorting domain-containing protein</fullName>
    </recommendedName>
</protein>
<gene>
    <name evidence="1" type="ORF">OJ996_11950</name>
</gene>
<dbReference type="EMBL" id="JAPDDR010000005">
    <property type="protein sequence ID" value="MCW1914293.1"/>
    <property type="molecule type" value="Genomic_DNA"/>
</dbReference>
<sequence>MDLHDRLRIGNDFSSVIHIDNLSVDISAISEPSSAVLACLFLAAIGTSRRRK</sequence>
<accession>A0ABT3G378</accession>
<reference evidence="1" key="1">
    <citation type="submission" date="2022-10" db="EMBL/GenBank/DDBJ databases">
        <title>Luteolibacter sp. GHJ8, whole genome shotgun sequencing project.</title>
        <authorList>
            <person name="Zhao G."/>
            <person name="Shen L."/>
        </authorList>
    </citation>
    <scope>NUCLEOTIDE SEQUENCE</scope>
    <source>
        <strain evidence="1">GHJ8</strain>
    </source>
</reference>
<keyword evidence="2" id="KW-1185">Reference proteome</keyword>
<comment type="caution">
    <text evidence="1">The sequence shown here is derived from an EMBL/GenBank/DDBJ whole genome shotgun (WGS) entry which is preliminary data.</text>
</comment>
<evidence type="ECO:0000313" key="1">
    <source>
        <dbReference type="EMBL" id="MCW1914293.1"/>
    </source>
</evidence>
<dbReference type="Proteomes" id="UP001165653">
    <property type="component" value="Unassembled WGS sequence"/>
</dbReference>
<name>A0ABT3G378_9BACT</name>
<evidence type="ECO:0000313" key="2">
    <source>
        <dbReference type="Proteomes" id="UP001165653"/>
    </source>
</evidence>
<organism evidence="1 2">
    <name type="scientific">Luteolibacter rhizosphaerae</name>
    <dbReference type="NCBI Taxonomy" id="2989719"/>
    <lineage>
        <taxon>Bacteria</taxon>
        <taxon>Pseudomonadati</taxon>
        <taxon>Verrucomicrobiota</taxon>
        <taxon>Verrucomicrobiia</taxon>
        <taxon>Verrucomicrobiales</taxon>
        <taxon>Verrucomicrobiaceae</taxon>
        <taxon>Luteolibacter</taxon>
    </lineage>
</organism>
<evidence type="ECO:0008006" key="3">
    <source>
        <dbReference type="Google" id="ProtNLM"/>
    </source>
</evidence>
<dbReference type="RefSeq" id="WP_264513817.1">
    <property type="nucleotide sequence ID" value="NZ_JAPDDR010000005.1"/>
</dbReference>
<proteinExistence type="predicted"/>